<comment type="caution">
    <text evidence="3">The sequence shown here is derived from an EMBL/GenBank/DDBJ whole genome shotgun (WGS) entry which is preliminary data.</text>
</comment>
<evidence type="ECO:0000256" key="1">
    <source>
        <dbReference type="SAM" id="Coils"/>
    </source>
</evidence>
<dbReference type="AlphaFoldDB" id="A0A024GHF4"/>
<dbReference type="OrthoDB" id="78712at2759"/>
<keyword evidence="4" id="KW-1185">Reference proteome</keyword>
<protein>
    <submittedName>
        <fullName evidence="3">Uncharacterized protein</fullName>
    </submittedName>
</protein>
<evidence type="ECO:0000313" key="3">
    <source>
        <dbReference type="EMBL" id="CCI46205.1"/>
    </source>
</evidence>
<evidence type="ECO:0000313" key="4">
    <source>
        <dbReference type="Proteomes" id="UP000053237"/>
    </source>
</evidence>
<feature type="region of interest" description="Disordered" evidence="2">
    <location>
        <begin position="102"/>
        <end position="147"/>
    </location>
</feature>
<feature type="compositionally biased region" description="Polar residues" evidence="2">
    <location>
        <begin position="110"/>
        <end position="135"/>
    </location>
</feature>
<sequence>MNTYKDENREYAKDLIGSAAQRHDTTVSTVSEIEDYWFYKQTGTEHTDTDAVVNSACRDIDKEIQAIRSRMLRLRILNDQKRNNAVINDDILSRRFTVSKENPKQDEEYQVTNTNLVGQSDRPNPSKQNNKVVSTSDEKQEGEENEVENALNKCEMLLSRIRSPHDMGTLSKPSNIERSIEVPSEHSSIGNDGNFDYEYEEVEHCLTPQVHALETMRKLCRKETRNEIKLLRHDHISAEKGLLQELRVKYESKRKILILSLKRRLEKETASKMDEMIAKLEIEEQSALQNLELQMLHSQDVILQDLMVKSKKKLQDKLECTRARLEAEIASRKFATSKQFELEQQQKISILKDESMQELRTWEEKLRAELEQKMINEREREAELILRDNEERVRNIRQEVKNRHEQRHTCEIEKLKKALNAGVQAQVQSIKQKYSDELVSEIEKMKEDHVDALKMRLTNVENAEHGIKAQKITQVKEELSLKQRLAVEELEQQLRNRHNQELEAFKTEWRAKTKELMEERQKQMLTSHEEDLARLKHSLEQDFAVELHQQEINQTQELQEKLQQLHEKNCEQLRTRLKTKKSQIQQIHSVFLQEANNSYSISTHCNPNTISGDEPDFIHSQDAYNRLKQLHSEPSNEELQKCVDLFLHEFEEILEEHSIMIEKFTASTRVSLMMKKHCLMMEQELNALRSQQTQTNRLLDQKQNVCKKLYDANEALLQRLQLVPPQNDGHRGTVVRDST</sequence>
<keyword evidence="1" id="KW-0175">Coiled coil</keyword>
<accession>A0A024GHF4</accession>
<dbReference type="InParanoid" id="A0A024GHF4"/>
<name>A0A024GHF4_9STRA</name>
<feature type="coiled-coil region" evidence="1">
    <location>
        <begin position="308"/>
        <end position="406"/>
    </location>
</feature>
<proteinExistence type="predicted"/>
<dbReference type="STRING" id="65357.A0A024GHF4"/>
<dbReference type="EMBL" id="CAIX01000120">
    <property type="protein sequence ID" value="CCI46205.1"/>
    <property type="molecule type" value="Genomic_DNA"/>
</dbReference>
<gene>
    <name evidence="3" type="ORF">BN9_071340</name>
</gene>
<organism evidence="3 4">
    <name type="scientific">Albugo candida</name>
    <dbReference type="NCBI Taxonomy" id="65357"/>
    <lineage>
        <taxon>Eukaryota</taxon>
        <taxon>Sar</taxon>
        <taxon>Stramenopiles</taxon>
        <taxon>Oomycota</taxon>
        <taxon>Peronosporomycetes</taxon>
        <taxon>Albuginales</taxon>
        <taxon>Albuginaceae</taxon>
        <taxon>Albugo</taxon>
    </lineage>
</organism>
<reference evidence="3 4" key="1">
    <citation type="submission" date="2012-05" db="EMBL/GenBank/DDBJ databases">
        <title>Recombination and specialization in a pathogen metapopulation.</title>
        <authorList>
            <person name="Gardiner A."/>
            <person name="Kemen E."/>
            <person name="Schultz-Larsen T."/>
            <person name="MacLean D."/>
            <person name="Van Oosterhout C."/>
            <person name="Jones J.D.G."/>
        </authorList>
    </citation>
    <scope>NUCLEOTIDE SEQUENCE [LARGE SCALE GENOMIC DNA]</scope>
    <source>
        <strain evidence="3 4">Ac Nc2</strain>
    </source>
</reference>
<dbReference type="Proteomes" id="UP000053237">
    <property type="component" value="Unassembled WGS sequence"/>
</dbReference>
<evidence type="ECO:0000256" key="2">
    <source>
        <dbReference type="SAM" id="MobiDB-lite"/>
    </source>
</evidence>